<keyword evidence="2" id="KW-1185">Reference proteome</keyword>
<dbReference type="OrthoDB" id="2439510at2"/>
<dbReference type="STRING" id="237682.SAMN05421676_101458"/>
<sequence>MTTEFNVLPHSIRSKEALQKITSLDRKNNYTIDQKVFYPYQFVSYHIKVKTFLVKEGYLGCTIDMISGRESVIDSKPTFFKKTLCKKERIQPVLTREKAEKQAIQYFQRQTAKRLKFLALPRYSLTDSHLFYRPYWIISSKNHRFIVDGLSGRFHPLT</sequence>
<organism evidence="1 2">
    <name type="scientific">Salinibacillus kushneri</name>
    <dbReference type="NCBI Taxonomy" id="237682"/>
    <lineage>
        <taxon>Bacteria</taxon>
        <taxon>Bacillati</taxon>
        <taxon>Bacillota</taxon>
        <taxon>Bacilli</taxon>
        <taxon>Bacillales</taxon>
        <taxon>Bacillaceae</taxon>
        <taxon>Salinibacillus</taxon>
    </lineage>
</organism>
<dbReference type="AlphaFoldDB" id="A0A1H9ZD14"/>
<protein>
    <submittedName>
        <fullName evidence="1">Uncharacterized protein</fullName>
    </submittedName>
</protein>
<evidence type="ECO:0000313" key="1">
    <source>
        <dbReference type="EMBL" id="SES78957.1"/>
    </source>
</evidence>
<reference evidence="2" key="1">
    <citation type="submission" date="2016-10" db="EMBL/GenBank/DDBJ databases">
        <authorList>
            <person name="Varghese N."/>
            <person name="Submissions S."/>
        </authorList>
    </citation>
    <scope>NUCLEOTIDE SEQUENCE [LARGE SCALE GENOMIC DNA]</scope>
    <source>
        <strain evidence="2">CGMCC 1.3566</strain>
    </source>
</reference>
<name>A0A1H9ZD14_9BACI</name>
<dbReference type="RefSeq" id="WP_093131516.1">
    <property type="nucleotide sequence ID" value="NZ_FOHJ01000001.1"/>
</dbReference>
<evidence type="ECO:0000313" key="2">
    <source>
        <dbReference type="Proteomes" id="UP000199095"/>
    </source>
</evidence>
<dbReference type="Proteomes" id="UP000199095">
    <property type="component" value="Unassembled WGS sequence"/>
</dbReference>
<accession>A0A1H9ZD14</accession>
<gene>
    <name evidence="1" type="ORF">SAMN05421676_101458</name>
</gene>
<proteinExistence type="predicted"/>
<dbReference type="EMBL" id="FOHJ01000001">
    <property type="protein sequence ID" value="SES78957.1"/>
    <property type="molecule type" value="Genomic_DNA"/>
</dbReference>